<dbReference type="AlphaFoldDB" id="F7ZJD8"/>
<accession>F7ZJD8</accession>
<dbReference type="KEGG" id="rli:RLO149_c005420"/>
<reference evidence="1 2" key="1">
    <citation type="journal article" date="2011" name="BMC Genomics">
        <title>Comparative genome analysis and genome-guided physiological analysis of Roseobacter litoralis.</title>
        <authorList>
            <person name="Kalhoefer D."/>
            <person name="Thole S."/>
            <person name="Voget S."/>
            <person name="Lehmann R."/>
            <person name="Liesegang H."/>
            <person name="Wollher A."/>
            <person name="Daniel R."/>
            <person name="Simon M."/>
            <person name="Brinkhoff T."/>
        </authorList>
    </citation>
    <scope>NUCLEOTIDE SEQUENCE [LARGE SCALE GENOMIC DNA]</scope>
    <source>
        <strain evidence="2">ATCC 49566 / DSM 6996 / JCM 21268 / NBRC 15278 / OCh 149</strain>
    </source>
</reference>
<evidence type="ECO:0000313" key="2">
    <source>
        <dbReference type="Proteomes" id="UP000001353"/>
    </source>
</evidence>
<proteinExistence type="predicted"/>
<evidence type="ECO:0000313" key="1">
    <source>
        <dbReference type="EMBL" id="AEI92570.1"/>
    </source>
</evidence>
<protein>
    <submittedName>
        <fullName evidence="1">Uncharacterized protein</fullName>
    </submittedName>
</protein>
<name>F7ZJD8_ROSLO</name>
<dbReference type="Proteomes" id="UP000001353">
    <property type="component" value="Chromosome"/>
</dbReference>
<sequence>MNLLDICGIAVPTSPRSDGRPGTVTILARAGRGVLAATVACEFEKGCQRCIGATKHLLQAPAPLPGEDLRQT</sequence>
<dbReference type="EMBL" id="CP002623">
    <property type="protein sequence ID" value="AEI92570.1"/>
    <property type="molecule type" value="Genomic_DNA"/>
</dbReference>
<keyword evidence="2" id="KW-1185">Reference proteome</keyword>
<dbReference type="STRING" id="391595.RLO149_c005420"/>
<organism evidence="1 2">
    <name type="scientific">Roseobacter litoralis (strain ATCC 49566 / DSM 6996 / JCM 21268 / NBRC 15278 / OCh 149)</name>
    <dbReference type="NCBI Taxonomy" id="391595"/>
    <lineage>
        <taxon>Bacteria</taxon>
        <taxon>Pseudomonadati</taxon>
        <taxon>Pseudomonadota</taxon>
        <taxon>Alphaproteobacteria</taxon>
        <taxon>Rhodobacterales</taxon>
        <taxon>Roseobacteraceae</taxon>
        <taxon>Roseobacter</taxon>
    </lineage>
</organism>
<dbReference type="HOGENOM" id="CLU_2719828_0_0_5"/>
<dbReference type="eggNOG" id="COG0154">
    <property type="taxonomic scope" value="Bacteria"/>
</dbReference>
<gene>
    <name evidence="1" type="ordered locus">RLO149_c005420</name>
</gene>